<dbReference type="Pfam" id="PF09335">
    <property type="entry name" value="VTT_dom"/>
    <property type="match status" value="1"/>
</dbReference>
<feature type="transmembrane region" description="Helical" evidence="6">
    <location>
        <begin position="83"/>
        <end position="107"/>
    </location>
</feature>
<comment type="similarity">
    <text evidence="6">Belongs to the TVP38/TMEM64 family.</text>
</comment>
<feature type="transmembrane region" description="Helical" evidence="6">
    <location>
        <begin position="195"/>
        <end position="212"/>
    </location>
</feature>
<dbReference type="Proteomes" id="UP000779508">
    <property type="component" value="Unassembled WGS sequence"/>
</dbReference>
<keyword evidence="5 6" id="KW-0472">Membrane</keyword>
<evidence type="ECO:0000256" key="3">
    <source>
        <dbReference type="ARBA" id="ARBA00022692"/>
    </source>
</evidence>
<keyword evidence="2 6" id="KW-1003">Cell membrane</keyword>
<keyword evidence="3 6" id="KW-0812">Transmembrane</keyword>
<evidence type="ECO:0000259" key="7">
    <source>
        <dbReference type="Pfam" id="PF09335"/>
    </source>
</evidence>
<dbReference type="EMBL" id="JAHLQK010000001">
    <property type="protein sequence ID" value="MBU5675321.1"/>
    <property type="molecule type" value="Genomic_DNA"/>
</dbReference>
<evidence type="ECO:0000256" key="1">
    <source>
        <dbReference type="ARBA" id="ARBA00004651"/>
    </source>
</evidence>
<dbReference type="RefSeq" id="WP_216414812.1">
    <property type="nucleotide sequence ID" value="NZ_JAHLQK010000001.1"/>
</dbReference>
<sequence length="237" mass="26306">MNNTKDKIMLVCCLLIIIGALTGIIIYATSSGIMDIMTSIESFKTYIDGFGNKAIIIFFIIQFMSVVIAPIPSNISTAAGGIVFGIWKTFITSTLAVILGSMLVFILSRKFGKPLTDKFVSQKIAGKYGQLVESKSEMLLIAMFLLPFFPDDSICFLAGLSKIKCNRFFAIMLLTRPWGLLVSSVVGATNITIPWWGWISIVLLVVVLFILIQKYGDKIEDKLMDIIHMKLGRNKEN</sequence>
<feature type="transmembrane region" description="Helical" evidence="6">
    <location>
        <begin position="168"/>
        <end position="189"/>
    </location>
</feature>
<feature type="transmembrane region" description="Helical" evidence="6">
    <location>
        <begin position="138"/>
        <end position="161"/>
    </location>
</feature>
<protein>
    <recommendedName>
        <fullName evidence="6">TVP38/TMEM64 family membrane protein</fullName>
    </recommendedName>
</protein>
<evidence type="ECO:0000313" key="8">
    <source>
        <dbReference type="EMBL" id="MBU5675321.1"/>
    </source>
</evidence>
<accession>A0ABS6FYK1</accession>
<comment type="subcellular location">
    <subcellularLocation>
        <location evidence="1 6">Cell membrane</location>
        <topology evidence="1 6">Multi-pass membrane protein</topology>
    </subcellularLocation>
</comment>
<evidence type="ECO:0000256" key="6">
    <source>
        <dbReference type="RuleBase" id="RU366058"/>
    </source>
</evidence>
<dbReference type="InterPro" id="IPR015414">
    <property type="entry name" value="TMEM64"/>
</dbReference>
<keyword evidence="4 6" id="KW-1133">Transmembrane helix</keyword>
<organism evidence="8 9">
    <name type="scientific">Alkaliphilus flagellatus</name>
    <dbReference type="NCBI Taxonomy" id="2841507"/>
    <lineage>
        <taxon>Bacteria</taxon>
        <taxon>Bacillati</taxon>
        <taxon>Bacillota</taxon>
        <taxon>Clostridia</taxon>
        <taxon>Peptostreptococcales</taxon>
        <taxon>Natronincolaceae</taxon>
        <taxon>Alkaliphilus</taxon>
    </lineage>
</organism>
<feature type="domain" description="VTT" evidence="7">
    <location>
        <begin position="71"/>
        <end position="188"/>
    </location>
</feature>
<reference evidence="8 9" key="1">
    <citation type="submission" date="2021-06" db="EMBL/GenBank/DDBJ databases">
        <authorList>
            <person name="Sun Q."/>
            <person name="Li D."/>
        </authorList>
    </citation>
    <scope>NUCLEOTIDE SEQUENCE [LARGE SCALE GENOMIC DNA]</scope>
    <source>
        <strain evidence="8 9">MSJ-5</strain>
    </source>
</reference>
<gene>
    <name evidence="8" type="ORF">KQI88_02690</name>
</gene>
<comment type="caution">
    <text evidence="8">The sequence shown here is derived from an EMBL/GenBank/DDBJ whole genome shotgun (WGS) entry which is preliminary data.</text>
</comment>
<evidence type="ECO:0000256" key="5">
    <source>
        <dbReference type="ARBA" id="ARBA00023136"/>
    </source>
</evidence>
<feature type="transmembrane region" description="Helical" evidence="6">
    <location>
        <begin position="7"/>
        <end position="30"/>
    </location>
</feature>
<evidence type="ECO:0000313" key="9">
    <source>
        <dbReference type="Proteomes" id="UP000779508"/>
    </source>
</evidence>
<evidence type="ECO:0000256" key="2">
    <source>
        <dbReference type="ARBA" id="ARBA00022475"/>
    </source>
</evidence>
<dbReference type="PANTHER" id="PTHR12677">
    <property type="entry name" value="GOLGI APPARATUS MEMBRANE PROTEIN TVP38-RELATED"/>
    <property type="match status" value="1"/>
</dbReference>
<evidence type="ECO:0000256" key="4">
    <source>
        <dbReference type="ARBA" id="ARBA00022989"/>
    </source>
</evidence>
<dbReference type="InterPro" id="IPR032816">
    <property type="entry name" value="VTT_dom"/>
</dbReference>
<proteinExistence type="inferred from homology"/>
<feature type="transmembrane region" description="Helical" evidence="6">
    <location>
        <begin position="50"/>
        <end position="71"/>
    </location>
</feature>
<name>A0ABS6FYK1_9FIRM</name>
<keyword evidence="9" id="KW-1185">Reference proteome</keyword>
<dbReference type="PANTHER" id="PTHR12677:SF59">
    <property type="entry name" value="GOLGI APPARATUS MEMBRANE PROTEIN TVP38-RELATED"/>
    <property type="match status" value="1"/>
</dbReference>